<keyword evidence="4" id="KW-1185">Reference proteome</keyword>
<dbReference type="AlphaFoldDB" id="A0A0F8UJF2"/>
<organism evidence="3 4">
    <name type="scientific">Aspergillus ochraceoroseus</name>
    <dbReference type="NCBI Taxonomy" id="138278"/>
    <lineage>
        <taxon>Eukaryota</taxon>
        <taxon>Fungi</taxon>
        <taxon>Dikarya</taxon>
        <taxon>Ascomycota</taxon>
        <taxon>Pezizomycotina</taxon>
        <taxon>Eurotiomycetes</taxon>
        <taxon>Eurotiomycetidae</taxon>
        <taxon>Eurotiales</taxon>
        <taxon>Aspergillaceae</taxon>
        <taxon>Aspergillus</taxon>
        <taxon>Aspergillus subgen. Nidulantes</taxon>
    </lineage>
</organism>
<dbReference type="VEuPathDB" id="FungiDB:P175DRAFT_0469887"/>
<feature type="transmembrane region" description="Helical" evidence="1">
    <location>
        <begin position="184"/>
        <end position="207"/>
    </location>
</feature>
<gene>
    <name evidence="3" type="ORF">AOCH_000843</name>
</gene>
<dbReference type="PANTHER" id="PTHR38794">
    <property type="entry name" value="INTEGRAL MEMBRANE PROTEIN"/>
    <property type="match status" value="1"/>
</dbReference>
<name>A0A0F8UJF2_9EURO</name>
<dbReference type="PANTHER" id="PTHR38794:SF3">
    <property type="entry name" value="INTEGRAL MEMBRANE PROTEIN"/>
    <property type="match status" value="1"/>
</dbReference>
<accession>A0A0F8UJF2</accession>
<proteinExistence type="predicted"/>
<dbReference type="Proteomes" id="UP000034947">
    <property type="component" value="Unassembled WGS sequence"/>
</dbReference>
<feature type="transmembrane region" description="Helical" evidence="1">
    <location>
        <begin position="146"/>
        <end position="164"/>
    </location>
</feature>
<comment type="caution">
    <text evidence="3">The sequence shown here is derived from an EMBL/GenBank/DDBJ whole genome shotgun (WGS) entry which is preliminary data.</text>
</comment>
<evidence type="ECO:0000313" key="4">
    <source>
        <dbReference type="Proteomes" id="UP000034947"/>
    </source>
</evidence>
<feature type="transmembrane region" description="Helical" evidence="1">
    <location>
        <begin position="110"/>
        <end position="134"/>
    </location>
</feature>
<protein>
    <recommendedName>
        <fullName evidence="2">Rhodopsin domain-containing protein</fullName>
    </recommendedName>
</protein>
<keyword evidence="1" id="KW-1133">Transmembrane helix</keyword>
<keyword evidence="1" id="KW-0472">Membrane</keyword>
<reference evidence="3 4" key="1">
    <citation type="submission" date="2015-02" db="EMBL/GenBank/DDBJ databases">
        <title>Draft Genome Sequences of Two Closely-Related Aflatoxigenic Aspergillus Species Obtained from the Cote d'Ivoire.</title>
        <authorList>
            <person name="Moore G.G."/>
            <person name="Beltz S.B."/>
            <person name="Mack B.M."/>
        </authorList>
    </citation>
    <scope>NUCLEOTIDE SEQUENCE [LARGE SCALE GENOMIC DNA]</scope>
    <source>
        <strain evidence="3 4">SRRC1432</strain>
    </source>
</reference>
<dbReference type="EMBL" id="JYKN01001610">
    <property type="protein sequence ID" value="KKK19688.1"/>
    <property type="molecule type" value="Genomic_DNA"/>
</dbReference>
<evidence type="ECO:0000313" key="3">
    <source>
        <dbReference type="EMBL" id="KKK19688.1"/>
    </source>
</evidence>
<feature type="transmembrane region" description="Helical" evidence="1">
    <location>
        <begin position="228"/>
        <end position="250"/>
    </location>
</feature>
<feature type="transmembrane region" description="Helical" evidence="1">
    <location>
        <begin position="270"/>
        <end position="289"/>
    </location>
</feature>
<feature type="transmembrane region" description="Helical" evidence="1">
    <location>
        <begin position="71"/>
        <end position="90"/>
    </location>
</feature>
<dbReference type="OrthoDB" id="3918601at2759"/>
<keyword evidence="1" id="KW-0812">Transmembrane</keyword>
<evidence type="ECO:0000256" key="1">
    <source>
        <dbReference type="SAM" id="Phobius"/>
    </source>
</evidence>
<evidence type="ECO:0000259" key="2">
    <source>
        <dbReference type="Pfam" id="PF20684"/>
    </source>
</evidence>
<feature type="domain" description="Rhodopsin" evidence="2">
    <location>
        <begin position="37"/>
        <end position="288"/>
    </location>
</feature>
<feature type="transmembrane region" description="Helical" evidence="1">
    <location>
        <begin position="20"/>
        <end position="40"/>
    </location>
</feature>
<dbReference type="Pfam" id="PF20684">
    <property type="entry name" value="Fung_rhodopsin"/>
    <property type="match status" value="1"/>
</dbReference>
<dbReference type="InterPro" id="IPR049326">
    <property type="entry name" value="Rhodopsin_dom_fungi"/>
</dbReference>
<sequence>MAGTLPPIFPVSETDHSGFVAVAAYTLLSLTVVTVFARLFTRWYIAKVIQPDDILLAGATVGSIPNPIRNVWGLAFLQTVFVQLAIDHGLGKKMSVVSSSDLSSFDKYAYTMQILLLASVTCSKLSIALLARSLTVDGYMLRGTQGLMAIIALWAMSSIPTLAIQCSLPRPWDPTGQCLNREALAGYIGAVNILTDAALVLLPCIVLHKVQISRWKRFRIMAMLATRLLYESLPMEVCVVTGVQIHYVNVAINSSDRTWASINSTIWNQIMMNFSIITTAIPSLGRLIVEMQPSLNAFAITERHGFSGDKYAISSLSGHFSRNHAMNDDLGTRSSVHGPLQSSKDGSESMQELVGDSIQQNMITKTVDFEIH</sequence>